<evidence type="ECO:0000256" key="1">
    <source>
        <dbReference type="SAM" id="SignalP"/>
    </source>
</evidence>
<evidence type="ECO:0000313" key="3">
    <source>
        <dbReference type="Proteomes" id="UP001165653"/>
    </source>
</evidence>
<dbReference type="Proteomes" id="UP001165653">
    <property type="component" value="Unassembled WGS sequence"/>
</dbReference>
<dbReference type="EMBL" id="JAPDDR010000008">
    <property type="protein sequence ID" value="MCW1915271.1"/>
    <property type="molecule type" value="Genomic_DNA"/>
</dbReference>
<name>A0ABT3G719_9BACT</name>
<accession>A0ABT3G719</accession>
<feature type="signal peptide" evidence="1">
    <location>
        <begin position="1"/>
        <end position="20"/>
    </location>
</feature>
<keyword evidence="1" id="KW-0732">Signal</keyword>
<feature type="chain" id="PRO_5045760242" description="DUF2782 domain-containing protein" evidence="1">
    <location>
        <begin position="21"/>
        <end position="96"/>
    </location>
</feature>
<gene>
    <name evidence="2" type="ORF">OJ996_16915</name>
</gene>
<organism evidence="2 3">
    <name type="scientific">Luteolibacter rhizosphaerae</name>
    <dbReference type="NCBI Taxonomy" id="2989719"/>
    <lineage>
        <taxon>Bacteria</taxon>
        <taxon>Pseudomonadati</taxon>
        <taxon>Verrucomicrobiota</taxon>
        <taxon>Verrucomicrobiia</taxon>
        <taxon>Verrucomicrobiales</taxon>
        <taxon>Verrucomicrobiaceae</taxon>
        <taxon>Luteolibacter</taxon>
    </lineage>
</organism>
<sequence length="96" mass="10387">MKKALLVAAALGLQAVAAQAANIAIKNDTGRPQKIAVVQGGKIKGYVERLKPKKTILVKVDDAGPKPMIVLNDDGYVFVPAKNNAFKFSWLRDLAW</sequence>
<proteinExistence type="predicted"/>
<comment type="caution">
    <text evidence="2">The sequence shown here is derived from an EMBL/GenBank/DDBJ whole genome shotgun (WGS) entry which is preliminary data.</text>
</comment>
<evidence type="ECO:0000313" key="2">
    <source>
        <dbReference type="EMBL" id="MCW1915271.1"/>
    </source>
</evidence>
<reference evidence="2" key="1">
    <citation type="submission" date="2022-10" db="EMBL/GenBank/DDBJ databases">
        <title>Luteolibacter sp. GHJ8, whole genome shotgun sequencing project.</title>
        <authorList>
            <person name="Zhao G."/>
            <person name="Shen L."/>
        </authorList>
    </citation>
    <scope>NUCLEOTIDE SEQUENCE</scope>
    <source>
        <strain evidence="2">GHJ8</strain>
    </source>
</reference>
<evidence type="ECO:0008006" key="4">
    <source>
        <dbReference type="Google" id="ProtNLM"/>
    </source>
</evidence>
<dbReference type="RefSeq" id="WP_264514813.1">
    <property type="nucleotide sequence ID" value="NZ_JAPDDR010000008.1"/>
</dbReference>
<keyword evidence="3" id="KW-1185">Reference proteome</keyword>
<protein>
    <recommendedName>
        <fullName evidence="4">DUF2782 domain-containing protein</fullName>
    </recommendedName>
</protein>